<evidence type="ECO:0000313" key="4">
    <source>
        <dbReference type="Proteomes" id="UP001209878"/>
    </source>
</evidence>
<dbReference type="PANTHER" id="PTHR14119">
    <property type="entry name" value="HYDROLASE"/>
    <property type="match status" value="1"/>
</dbReference>
<dbReference type="Proteomes" id="UP001209878">
    <property type="component" value="Unassembled WGS sequence"/>
</dbReference>
<feature type="domain" description="Isochorismatase-like" evidence="2">
    <location>
        <begin position="26"/>
        <end position="172"/>
    </location>
</feature>
<dbReference type="AlphaFoldDB" id="A0AAD9P8G8"/>
<dbReference type="CDD" id="cd01012">
    <property type="entry name" value="YcaC_related"/>
    <property type="match status" value="1"/>
</dbReference>
<name>A0AAD9P8G8_RIDPI</name>
<dbReference type="SUPFAM" id="SSF52499">
    <property type="entry name" value="Isochorismatase-like hydrolases"/>
    <property type="match status" value="1"/>
</dbReference>
<dbReference type="InterPro" id="IPR050993">
    <property type="entry name" value="Isochorismatase_domain"/>
</dbReference>
<evidence type="ECO:0000313" key="3">
    <source>
        <dbReference type="EMBL" id="KAK2190078.1"/>
    </source>
</evidence>
<reference evidence="3" key="1">
    <citation type="journal article" date="2023" name="Mol. Biol. Evol.">
        <title>Third-Generation Sequencing Reveals the Adaptive Role of the Epigenome in Three Deep-Sea Polychaetes.</title>
        <authorList>
            <person name="Perez M."/>
            <person name="Aroh O."/>
            <person name="Sun Y."/>
            <person name="Lan Y."/>
            <person name="Juniper S.K."/>
            <person name="Young C.R."/>
            <person name="Angers B."/>
            <person name="Qian P.Y."/>
        </authorList>
    </citation>
    <scope>NUCLEOTIDE SEQUENCE</scope>
    <source>
        <strain evidence="3">R07B-5</strain>
    </source>
</reference>
<comment type="similarity">
    <text evidence="1">Belongs to the isochorismatase family.</text>
</comment>
<dbReference type="Pfam" id="PF00857">
    <property type="entry name" value="Isochorismatase"/>
    <property type="match status" value="1"/>
</dbReference>
<organism evidence="3 4">
    <name type="scientific">Ridgeia piscesae</name>
    <name type="common">Tubeworm</name>
    <dbReference type="NCBI Taxonomy" id="27915"/>
    <lineage>
        <taxon>Eukaryota</taxon>
        <taxon>Metazoa</taxon>
        <taxon>Spiralia</taxon>
        <taxon>Lophotrochozoa</taxon>
        <taxon>Annelida</taxon>
        <taxon>Polychaeta</taxon>
        <taxon>Sedentaria</taxon>
        <taxon>Canalipalpata</taxon>
        <taxon>Sabellida</taxon>
        <taxon>Siboglinidae</taxon>
        <taxon>Ridgeia</taxon>
    </lineage>
</organism>
<accession>A0AAD9P8G8</accession>
<dbReference type="PANTHER" id="PTHR14119:SF3">
    <property type="entry name" value="ISOCHORISMATASE DOMAIN-CONTAINING PROTEIN 2"/>
    <property type="match status" value="1"/>
</dbReference>
<dbReference type="FunFam" id="3.40.50.850:FF:000001">
    <property type="entry name" value="Isochorismatase domain-containing protein 1"/>
    <property type="match status" value="1"/>
</dbReference>
<evidence type="ECO:0000259" key="2">
    <source>
        <dbReference type="Pfam" id="PF00857"/>
    </source>
</evidence>
<dbReference type="InterPro" id="IPR000868">
    <property type="entry name" value="Isochorismatase-like_dom"/>
</dbReference>
<dbReference type="Gene3D" id="3.40.50.850">
    <property type="entry name" value="Isochorismatase-like"/>
    <property type="match status" value="1"/>
</dbReference>
<sequence>MSLPGIILPSTMTKAKSLGKVAVRSSALFLCDMQEKFRTTISYFPEVIQVAQRLLKTADILDVPVVVTEQYPKGLGPTVSELDVSQCPVFPKTTFSMLTPDVLEHMKKLTVKSVLLCGIEAHACVQQTVLDLLEKDYDVHVVVDAVSSRNMVDRMYALHRMRDAGAFMTTCESVLLQLLKDSAHPKFRDIQKLIMDQAPDSGLLSH</sequence>
<dbReference type="EMBL" id="JAODUO010000089">
    <property type="protein sequence ID" value="KAK2190078.1"/>
    <property type="molecule type" value="Genomic_DNA"/>
</dbReference>
<keyword evidence="4" id="KW-1185">Reference proteome</keyword>
<evidence type="ECO:0000256" key="1">
    <source>
        <dbReference type="ARBA" id="ARBA00006336"/>
    </source>
</evidence>
<gene>
    <name evidence="3" type="ORF">NP493_90g05012</name>
</gene>
<proteinExistence type="inferred from homology"/>
<dbReference type="InterPro" id="IPR036380">
    <property type="entry name" value="Isochorismatase-like_sf"/>
</dbReference>
<protein>
    <recommendedName>
        <fullName evidence="2">Isochorismatase-like domain-containing protein</fullName>
    </recommendedName>
</protein>
<comment type="caution">
    <text evidence="3">The sequence shown here is derived from an EMBL/GenBank/DDBJ whole genome shotgun (WGS) entry which is preliminary data.</text>
</comment>